<dbReference type="Gene3D" id="3.40.630.30">
    <property type="match status" value="1"/>
</dbReference>
<dbReference type="Proteomes" id="UP001367676">
    <property type="component" value="Unassembled WGS sequence"/>
</dbReference>
<name>A0AAN9XXH8_9HEMI</name>
<protein>
    <recommendedName>
        <fullName evidence="4">N-acetyltransferase domain-containing protein</fullName>
    </recommendedName>
</protein>
<feature type="region of interest" description="Disordered" evidence="1">
    <location>
        <begin position="259"/>
        <end position="288"/>
    </location>
</feature>
<evidence type="ECO:0000256" key="1">
    <source>
        <dbReference type="SAM" id="MobiDB-lite"/>
    </source>
</evidence>
<dbReference type="EMBL" id="JBBCAQ010000037">
    <property type="protein sequence ID" value="KAK7573581.1"/>
    <property type="molecule type" value="Genomic_DNA"/>
</dbReference>
<evidence type="ECO:0000313" key="2">
    <source>
        <dbReference type="EMBL" id="KAK7573581.1"/>
    </source>
</evidence>
<sequence>MDELMKLKLSWKRPPNMPWPKTWHRFEATSKNGIVYKIKIQDIPPNRFEDVVNFMAAEYSKREPITSHPKFYKLSQNETIQEALKIVRRKVLEQKLSLFAVLDNDDPKPEIMGVQLHYVRLDGDPPLKIPSEEYMKLFEIDKKLRENIDSKKIFGSERYIRDYGLVVAPEYYGLGISYQFYHALAKLAQTFLLPGAMMCFTSVYAQRSAEKAGFQTLNEIKYQDFKDADGNVVFPIDDSTSLKSLGLVQDLDDDVINLKTLGAGSPDREQKEEQNQEKDQYDDVIEPT</sequence>
<accession>A0AAN9XXH8</accession>
<dbReference type="InterPro" id="IPR016181">
    <property type="entry name" value="Acyl_CoA_acyltransferase"/>
</dbReference>
<dbReference type="SUPFAM" id="SSF55729">
    <property type="entry name" value="Acyl-CoA N-acyltransferases (Nat)"/>
    <property type="match status" value="1"/>
</dbReference>
<organism evidence="2 3">
    <name type="scientific">Parthenolecanium corni</name>
    <dbReference type="NCBI Taxonomy" id="536013"/>
    <lineage>
        <taxon>Eukaryota</taxon>
        <taxon>Metazoa</taxon>
        <taxon>Ecdysozoa</taxon>
        <taxon>Arthropoda</taxon>
        <taxon>Hexapoda</taxon>
        <taxon>Insecta</taxon>
        <taxon>Pterygota</taxon>
        <taxon>Neoptera</taxon>
        <taxon>Paraneoptera</taxon>
        <taxon>Hemiptera</taxon>
        <taxon>Sternorrhyncha</taxon>
        <taxon>Coccoidea</taxon>
        <taxon>Coccidae</taxon>
        <taxon>Parthenolecanium</taxon>
    </lineage>
</organism>
<comment type="caution">
    <text evidence="2">The sequence shown here is derived from an EMBL/GenBank/DDBJ whole genome shotgun (WGS) entry which is preliminary data.</text>
</comment>
<proteinExistence type="predicted"/>
<keyword evidence="3" id="KW-1185">Reference proteome</keyword>
<dbReference type="AlphaFoldDB" id="A0AAN9XXH8"/>
<evidence type="ECO:0008006" key="4">
    <source>
        <dbReference type="Google" id="ProtNLM"/>
    </source>
</evidence>
<feature type="compositionally biased region" description="Basic and acidic residues" evidence="1">
    <location>
        <begin position="266"/>
        <end position="281"/>
    </location>
</feature>
<reference evidence="2 3" key="1">
    <citation type="submission" date="2024-03" db="EMBL/GenBank/DDBJ databases">
        <title>Adaptation during the transition from Ophiocordyceps entomopathogen to insect associate is accompanied by gene loss and intensified selection.</title>
        <authorList>
            <person name="Ward C.M."/>
            <person name="Onetto C.A."/>
            <person name="Borneman A.R."/>
        </authorList>
    </citation>
    <scope>NUCLEOTIDE SEQUENCE [LARGE SCALE GENOMIC DNA]</scope>
    <source>
        <strain evidence="2">AWRI1</strain>
        <tissue evidence="2">Single Adult Female</tissue>
    </source>
</reference>
<evidence type="ECO:0000313" key="3">
    <source>
        <dbReference type="Proteomes" id="UP001367676"/>
    </source>
</evidence>
<gene>
    <name evidence="2" type="ORF">V9T40_010772</name>
</gene>